<protein>
    <submittedName>
        <fullName evidence="3">Cupin domain-containing protein</fullName>
    </submittedName>
</protein>
<dbReference type="Proteomes" id="UP000769766">
    <property type="component" value="Unassembled WGS sequence"/>
</dbReference>
<evidence type="ECO:0000259" key="2">
    <source>
        <dbReference type="Pfam" id="PF07883"/>
    </source>
</evidence>
<dbReference type="InterPro" id="IPR013096">
    <property type="entry name" value="Cupin_2"/>
</dbReference>
<dbReference type="InterPro" id="IPR014710">
    <property type="entry name" value="RmlC-like_jellyroll"/>
</dbReference>
<dbReference type="PANTHER" id="PTHR38599">
    <property type="entry name" value="CUPIN DOMAIN PROTEIN (AFU_ORTHOLOGUE AFUA_3G13620)"/>
    <property type="match status" value="1"/>
</dbReference>
<dbReference type="Pfam" id="PF07883">
    <property type="entry name" value="Cupin_2"/>
    <property type="match status" value="1"/>
</dbReference>
<evidence type="ECO:0000313" key="4">
    <source>
        <dbReference type="Proteomes" id="UP000769766"/>
    </source>
</evidence>
<dbReference type="EMBL" id="JACPRF010000175">
    <property type="protein sequence ID" value="MBI2876353.1"/>
    <property type="molecule type" value="Genomic_DNA"/>
</dbReference>
<feature type="chain" id="PRO_5036909779" evidence="1">
    <location>
        <begin position="36"/>
        <end position="143"/>
    </location>
</feature>
<accession>A0A932CN42</accession>
<organism evidence="3 4">
    <name type="scientific">Tectimicrobiota bacterium</name>
    <dbReference type="NCBI Taxonomy" id="2528274"/>
    <lineage>
        <taxon>Bacteria</taxon>
        <taxon>Pseudomonadati</taxon>
        <taxon>Nitrospinota/Tectimicrobiota group</taxon>
        <taxon>Candidatus Tectimicrobiota</taxon>
    </lineage>
</organism>
<evidence type="ECO:0000313" key="3">
    <source>
        <dbReference type="EMBL" id="MBI2876353.1"/>
    </source>
</evidence>
<proteinExistence type="predicted"/>
<feature type="domain" description="Cupin type-2" evidence="2">
    <location>
        <begin position="65"/>
        <end position="137"/>
    </location>
</feature>
<dbReference type="SUPFAM" id="SSF51182">
    <property type="entry name" value="RmlC-like cupins"/>
    <property type="match status" value="1"/>
</dbReference>
<dbReference type="PANTHER" id="PTHR38599:SF1">
    <property type="entry name" value="CUPIN DOMAIN PROTEIN (AFU_ORTHOLOGUE AFUA_3G13620)"/>
    <property type="match status" value="1"/>
</dbReference>
<comment type="caution">
    <text evidence="3">The sequence shown here is derived from an EMBL/GenBank/DDBJ whole genome shotgun (WGS) entry which is preliminary data.</text>
</comment>
<sequence>MQSSKKRFPRMARRLVPWILAAMVPASFCQEPTWAEEKKFTLNPLRQAALGPLPANKYTLKATELVMEPGAEIPQHQHKGPGIRYVLEGAITISWKEGKTETFEAGSTYFEGPGENHPAGTFSARNAGTGHCRVLIVELLPTP</sequence>
<dbReference type="AlphaFoldDB" id="A0A932CN42"/>
<keyword evidence="1" id="KW-0732">Signal</keyword>
<name>A0A932CN42_UNCTE</name>
<gene>
    <name evidence="3" type="ORF">HYY20_05680</name>
</gene>
<evidence type="ECO:0000256" key="1">
    <source>
        <dbReference type="SAM" id="SignalP"/>
    </source>
</evidence>
<dbReference type="Gene3D" id="2.60.120.10">
    <property type="entry name" value="Jelly Rolls"/>
    <property type="match status" value="1"/>
</dbReference>
<feature type="signal peptide" evidence="1">
    <location>
        <begin position="1"/>
        <end position="35"/>
    </location>
</feature>
<reference evidence="3" key="1">
    <citation type="submission" date="2020-07" db="EMBL/GenBank/DDBJ databases">
        <title>Huge and variable diversity of episymbiotic CPR bacteria and DPANN archaea in groundwater ecosystems.</title>
        <authorList>
            <person name="He C.Y."/>
            <person name="Keren R."/>
            <person name="Whittaker M."/>
            <person name="Farag I.F."/>
            <person name="Doudna J."/>
            <person name="Cate J.H.D."/>
            <person name="Banfield J.F."/>
        </authorList>
    </citation>
    <scope>NUCLEOTIDE SEQUENCE</scope>
    <source>
        <strain evidence="3">NC_groundwater_672_Ag_B-0.1um_62_36</strain>
    </source>
</reference>
<dbReference type="InterPro" id="IPR011051">
    <property type="entry name" value="RmlC_Cupin_sf"/>
</dbReference>